<dbReference type="EMBL" id="JAIWYP010000007">
    <property type="protein sequence ID" value="KAH3797258.1"/>
    <property type="molecule type" value="Genomic_DNA"/>
</dbReference>
<organism evidence="1 2">
    <name type="scientific">Dreissena polymorpha</name>
    <name type="common">Zebra mussel</name>
    <name type="synonym">Mytilus polymorpha</name>
    <dbReference type="NCBI Taxonomy" id="45954"/>
    <lineage>
        <taxon>Eukaryota</taxon>
        <taxon>Metazoa</taxon>
        <taxon>Spiralia</taxon>
        <taxon>Lophotrochozoa</taxon>
        <taxon>Mollusca</taxon>
        <taxon>Bivalvia</taxon>
        <taxon>Autobranchia</taxon>
        <taxon>Heteroconchia</taxon>
        <taxon>Euheterodonta</taxon>
        <taxon>Imparidentia</taxon>
        <taxon>Neoheterodontei</taxon>
        <taxon>Myida</taxon>
        <taxon>Dreissenoidea</taxon>
        <taxon>Dreissenidae</taxon>
        <taxon>Dreissena</taxon>
    </lineage>
</organism>
<gene>
    <name evidence="1" type="ORF">DPMN_150835</name>
</gene>
<reference evidence="1" key="2">
    <citation type="submission" date="2020-11" db="EMBL/GenBank/DDBJ databases">
        <authorList>
            <person name="McCartney M.A."/>
            <person name="Auch B."/>
            <person name="Kono T."/>
            <person name="Mallez S."/>
            <person name="Becker A."/>
            <person name="Gohl D.M."/>
            <person name="Silverstein K.A.T."/>
            <person name="Koren S."/>
            <person name="Bechman K.B."/>
            <person name="Herman A."/>
            <person name="Abrahante J.E."/>
            <person name="Garbe J."/>
        </authorList>
    </citation>
    <scope>NUCLEOTIDE SEQUENCE</scope>
    <source>
        <strain evidence="1">Duluth1</strain>
        <tissue evidence="1">Whole animal</tissue>
    </source>
</reference>
<accession>A0A9D4FE50</accession>
<dbReference type="Proteomes" id="UP000828390">
    <property type="component" value="Unassembled WGS sequence"/>
</dbReference>
<evidence type="ECO:0000313" key="2">
    <source>
        <dbReference type="Proteomes" id="UP000828390"/>
    </source>
</evidence>
<protein>
    <submittedName>
        <fullName evidence="1">Uncharacterized protein</fullName>
    </submittedName>
</protein>
<name>A0A9D4FE50_DREPO</name>
<evidence type="ECO:0000313" key="1">
    <source>
        <dbReference type="EMBL" id="KAH3797258.1"/>
    </source>
</evidence>
<reference evidence="1" key="1">
    <citation type="journal article" date="2019" name="bioRxiv">
        <title>The Genome of the Zebra Mussel, Dreissena polymorpha: A Resource for Invasive Species Research.</title>
        <authorList>
            <person name="McCartney M.A."/>
            <person name="Auch B."/>
            <person name="Kono T."/>
            <person name="Mallez S."/>
            <person name="Zhang Y."/>
            <person name="Obille A."/>
            <person name="Becker A."/>
            <person name="Abrahante J.E."/>
            <person name="Garbe J."/>
            <person name="Badalamenti J.P."/>
            <person name="Herman A."/>
            <person name="Mangelson H."/>
            <person name="Liachko I."/>
            <person name="Sullivan S."/>
            <person name="Sone E.D."/>
            <person name="Koren S."/>
            <person name="Silverstein K.A.T."/>
            <person name="Beckman K.B."/>
            <person name="Gohl D.M."/>
        </authorList>
    </citation>
    <scope>NUCLEOTIDE SEQUENCE</scope>
    <source>
        <strain evidence="1">Duluth1</strain>
        <tissue evidence="1">Whole animal</tissue>
    </source>
</reference>
<sequence>MGLPTKAAWTADTNVQCTSYDALCDMSFGFGEPSTMLPSSGPMCICPGDVTCPRNSSDQSQAMTLELITSGQKITLRLSYCSKKSYPDRKCKPDEITMRMRGPLDSPILLTVADAPNCTCPEPLVLHSSKPDGVFIVQEYTCGKPMCNINRSDPPVCERIRSDVISGRYVTSTEVQCQCPLGFSCSGFKLSGLPGRKSLPEEITCEAAYY</sequence>
<comment type="caution">
    <text evidence="1">The sequence shown here is derived from an EMBL/GenBank/DDBJ whole genome shotgun (WGS) entry which is preliminary data.</text>
</comment>
<dbReference type="AlphaFoldDB" id="A0A9D4FE50"/>
<keyword evidence="2" id="KW-1185">Reference proteome</keyword>
<proteinExistence type="predicted"/>